<organism evidence="4 5">
    <name type="scientific">Photobacterium halotolerans</name>
    <dbReference type="NCBI Taxonomy" id="265726"/>
    <lineage>
        <taxon>Bacteria</taxon>
        <taxon>Pseudomonadati</taxon>
        <taxon>Pseudomonadota</taxon>
        <taxon>Gammaproteobacteria</taxon>
        <taxon>Vibrionales</taxon>
        <taxon>Vibrionaceae</taxon>
        <taxon>Photobacterium</taxon>
    </lineage>
</organism>
<dbReference type="GO" id="GO:0003700">
    <property type="term" value="F:DNA-binding transcription factor activity"/>
    <property type="evidence" value="ECO:0007669"/>
    <property type="project" value="InterPro"/>
</dbReference>
<keyword evidence="1" id="KW-0805">Transcription regulation</keyword>
<dbReference type="Pfam" id="PF13411">
    <property type="entry name" value="MerR_1"/>
    <property type="match status" value="1"/>
</dbReference>
<accession>A0A7X4XYX5</accession>
<protein>
    <submittedName>
        <fullName evidence="4">MerR family transcriptional regulator</fullName>
    </submittedName>
</protein>
<dbReference type="InterPro" id="IPR047057">
    <property type="entry name" value="MerR_fam"/>
</dbReference>
<dbReference type="PANTHER" id="PTHR30204:SF67">
    <property type="entry name" value="HTH-TYPE TRANSCRIPTIONAL REGULATOR MLRA-RELATED"/>
    <property type="match status" value="1"/>
</dbReference>
<evidence type="ECO:0000256" key="1">
    <source>
        <dbReference type="ARBA" id="ARBA00023015"/>
    </source>
</evidence>
<proteinExistence type="predicted"/>
<sequence>MASEVKLFAIREVSEMTGVNPVTLRAWQRRYGLIKPQRTEKGHRLYTQADIEKIRLILSWLEKGVAISKVRPLLEGQVSDVASQQEDSDGVALILSALSDCRRGKLEQLLSQLMKEYPLPMFIEKVVEQVDTQVNDPANPLQAMQQALWQSTLIEQCASLVSKTRKRSGRKAMLLSFEPAQDGITHYIWLAALSLSNEGYSVTLLNNLPFNSKLHGLEAAVSQQAFESVVVIGESKLPPAILKQLARVDSECQCPVSLRGSIAAIHADWVQQLKGAQSNGRG</sequence>
<dbReference type="GO" id="GO:0003677">
    <property type="term" value="F:DNA binding"/>
    <property type="evidence" value="ECO:0007669"/>
    <property type="project" value="UniProtKB-KW"/>
</dbReference>
<evidence type="ECO:0000313" key="4">
    <source>
        <dbReference type="EMBL" id="NAW63780.1"/>
    </source>
</evidence>
<keyword evidence="3" id="KW-0804">Transcription</keyword>
<dbReference type="PANTHER" id="PTHR30204">
    <property type="entry name" value="REDOX-CYCLING DRUG-SENSING TRANSCRIPTIONAL ACTIVATOR SOXR"/>
    <property type="match status" value="1"/>
</dbReference>
<dbReference type="Proteomes" id="UP000465712">
    <property type="component" value="Unassembled WGS sequence"/>
</dbReference>
<dbReference type="RefSeq" id="WP_051287873.1">
    <property type="nucleotide sequence ID" value="NZ_WXWU01000100.1"/>
</dbReference>
<evidence type="ECO:0000256" key="3">
    <source>
        <dbReference type="ARBA" id="ARBA00023163"/>
    </source>
</evidence>
<dbReference type="CDD" id="cd01104">
    <property type="entry name" value="HTH_MlrA-CarA"/>
    <property type="match status" value="1"/>
</dbReference>
<keyword evidence="2" id="KW-0238">DNA-binding</keyword>
<reference evidence="4 5" key="1">
    <citation type="submission" date="2017-05" db="EMBL/GenBank/DDBJ databases">
        <title>High clonality and local adaptation shapes Vibrionaceae linages within an endangered oasis.</title>
        <authorList>
            <person name="Vazquez-Rosas-Landa M."/>
        </authorList>
    </citation>
    <scope>NUCLEOTIDE SEQUENCE [LARGE SCALE GENOMIC DNA]</scope>
    <source>
        <strain evidence="4 5">P46_P4S1P180</strain>
    </source>
</reference>
<evidence type="ECO:0000256" key="2">
    <source>
        <dbReference type="ARBA" id="ARBA00023125"/>
    </source>
</evidence>
<dbReference type="InterPro" id="IPR009061">
    <property type="entry name" value="DNA-bd_dom_put_sf"/>
</dbReference>
<dbReference type="OrthoDB" id="9800334at2"/>
<gene>
    <name evidence="4" type="ORF">CAG72_00980</name>
</gene>
<comment type="caution">
    <text evidence="4">The sequence shown here is derived from an EMBL/GenBank/DDBJ whole genome shotgun (WGS) entry which is preliminary data.</text>
</comment>
<dbReference type="PROSITE" id="PS50937">
    <property type="entry name" value="HTH_MERR_2"/>
    <property type="match status" value="1"/>
</dbReference>
<dbReference type="InterPro" id="IPR000551">
    <property type="entry name" value="MerR-type_HTH_dom"/>
</dbReference>
<dbReference type="SMART" id="SM00422">
    <property type="entry name" value="HTH_MERR"/>
    <property type="match status" value="1"/>
</dbReference>
<evidence type="ECO:0000313" key="5">
    <source>
        <dbReference type="Proteomes" id="UP000465712"/>
    </source>
</evidence>
<name>A0A7X4XYX5_9GAMM</name>
<dbReference type="EMBL" id="WXWW01000019">
    <property type="protein sequence ID" value="NAW63780.1"/>
    <property type="molecule type" value="Genomic_DNA"/>
</dbReference>
<dbReference type="Gene3D" id="1.10.1660.10">
    <property type="match status" value="1"/>
</dbReference>
<dbReference type="AlphaFoldDB" id="A0A7X4XYX5"/>
<dbReference type="SUPFAM" id="SSF46955">
    <property type="entry name" value="Putative DNA-binding domain"/>
    <property type="match status" value="1"/>
</dbReference>